<evidence type="ECO:0000313" key="1">
    <source>
        <dbReference type="EnsemblProtists" id="HpaP804776"/>
    </source>
</evidence>
<reference evidence="2" key="1">
    <citation type="journal article" date="2010" name="Science">
        <title>Signatures of adaptation to obligate biotrophy in the Hyaloperonospora arabidopsidis genome.</title>
        <authorList>
            <person name="Baxter L."/>
            <person name="Tripathy S."/>
            <person name="Ishaque N."/>
            <person name="Boot N."/>
            <person name="Cabral A."/>
            <person name="Kemen E."/>
            <person name="Thines M."/>
            <person name="Ah-Fong A."/>
            <person name="Anderson R."/>
            <person name="Badejoko W."/>
            <person name="Bittner-Eddy P."/>
            <person name="Boore J.L."/>
            <person name="Chibucos M.C."/>
            <person name="Coates M."/>
            <person name="Dehal P."/>
            <person name="Delehaunty K."/>
            <person name="Dong S."/>
            <person name="Downton P."/>
            <person name="Dumas B."/>
            <person name="Fabro G."/>
            <person name="Fronick C."/>
            <person name="Fuerstenberg S.I."/>
            <person name="Fulton L."/>
            <person name="Gaulin E."/>
            <person name="Govers F."/>
            <person name="Hughes L."/>
            <person name="Humphray S."/>
            <person name="Jiang R.H."/>
            <person name="Judelson H."/>
            <person name="Kamoun S."/>
            <person name="Kyung K."/>
            <person name="Meijer H."/>
            <person name="Minx P."/>
            <person name="Morris P."/>
            <person name="Nelson J."/>
            <person name="Phuntumart V."/>
            <person name="Qutob D."/>
            <person name="Rehmany A."/>
            <person name="Rougon-Cardoso A."/>
            <person name="Ryden P."/>
            <person name="Torto-Alalibo T."/>
            <person name="Studholme D."/>
            <person name="Wang Y."/>
            <person name="Win J."/>
            <person name="Wood J."/>
            <person name="Clifton S.W."/>
            <person name="Rogers J."/>
            <person name="Van den Ackerveken G."/>
            <person name="Jones J.D."/>
            <person name="McDowell J.M."/>
            <person name="Beynon J."/>
            <person name="Tyler B.M."/>
        </authorList>
    </citation>
    <scope>NUCLEOTIDE SEQUENCE [LARGE SCALE GENOMIC DNA]</scope>
    <source>
        <strain evidence="2">Emoy2</strain>
    </source>
</reference>
<name>M4BEQ8_HYAAE</name>
<sequence length="79" mass="8536">MLVTLVDDDDTPSSSYFGTGRATNCSPTGQGLLCPLDAAASMMRRPGCLRCVGCKYLFFAELLRARVHVCTFTPTVCLL</sequence>
<organism evidence="1 2">
    <name type="scientific">Hyaloperonospora arabidopsidis (strain Emoy2)</name>
    <name type="common">Downy mildew agent</name>
    <name type="synonym">Peronospora arabidopsidis</name>
    <dbReference type="NCBI Taxonomy" id="559515"/>
    <lineage>
        <taxon>Eukaryota</taxon>
        <taxon>Sar</taxon>
        <taxon>Stramenopiles</taxon>
        <taxon>Oomycota</taxon>
        <taxon>Peronosporomycetes</taxon>
        <taxon>Peronosporales</taxon>
        <taxon>Peronosporaceae</taxon>
        <taxon>Hyaloperonospora</taxon>
    </lineage>
</organism>
<dbReference type="AlphaFoldDB" id="M4BEQ8"/>
<evidence type="ECO:0000313" key="2">
    <source>
        <dbReference type="Proteomes" id="UP000011713"/>
    </source>
</evidence>
<dbReference type="EnsemblProtists" id="HpaT804776">
    <property type="protein sequence ID" value="HpaP804776"/>
    <property type="gene ID" value="HpaG804776"/>
</dbReference>
<accession>M4BEQ8</accession>
<dbReference type="EMBL" id="JH598180">
    <property type="status" value="NOT_ANNOTATED_CDS"/>
    <property type="molecule type" value="Genomic_DNA"/>
</dbReference>
<dbReference type="Proteomes" id="UP000011713">
    <property type="component" value="Unassembled WGS sequence"/>
</dbReference>
<dbReference type="VEuPathDB" id="FungiDB:HpaG804776"/>
<keyword evidence="2" id="KW-1185">Reference proteome</keyword>
<reference evidence="1" key="2">
    <citation type="submission" date="2015-06" db="UniProtKB">
        <authorList>
            <consortium name="EnsemblProtists"/>
        </authorList>
    </citation>
    <scope>IDENTIFICATION</scope>
    <source>
        <strain evidence="1">Emoy2</strain>
    </source>
</reference>
<protein>
    <submittedName>
        <fullName evidence="1">Uncharacterized protein</fullName>
    </submittedName>
</protein>
<proteinExistence type="predicted"/>
<dbReference type="InParanoid" id="M4BEQ8"/>
<dbReference type="HOGENOM" id="CLU_2611144_0_0_1"/>